<dbReference type="EMBL" id="MU001506">
    <property type="protein sequence ID" value="KAF2441215.1"/>
    <property type="molecule type" value="Genomic_DNA"/>
</dbReference>
<feature type="transmembrane region" description="Helical" evidence="2">
    <location>
        <begin position="545"/>
        <end position="566"/>
    </location>
</feature>
<sequence length="603" mass="68656">MNSRSCKLKKKKWRQEFFKSRALNQQSFIQKRREIGRDADELDTFLCDNESSTSSPSYKVITGFCYQPDLALDKNLVSPTSAISARAWIDIRSHSDHHQLSHTGWHDPVHLEELLNKVGYLCSPQFCTTANKIRRRKIVIELLRAVSYSIYIPNLDRRFILALARTALHYQVGAIRDALYKHIAFKASMRVEIPIRGFPTFRLEFSIPRLTLIENPSMARRGRQFSNEKATVYPNNTLPDIAFLNVGASDSLKPTLEASHFTLTIIGWDHYKWSAFAFANRGSPFEDTKDEEEQEEENDLGPDDHMDAIAGGSDDDNVLAADQPIWDPRTYWLVTVEKYVKQSAEEWCKLVYHIEASFTNWKNKFNIWSLSFGPTRSMHEVFEWNMRALGLLSDLVQRLAIVVETIHRFLIPGGDGDYFLDLTDDSAIQALHCIDKHLSSLSEQKDTLRSLSSGCTQATKIISLYMDQENSRINLESSRLSREANALGLHTLRIAKYQNRMALASNLNATLMLSTNQIMTPVVVVTAYYSTQDQIFGFARNSTSFVIAVLIIYLALKVANILTVLARRFIRSNRLLTLVALGHLDRLAEMGKESDLITPASFV</sequence>
<feature type="region of interest" description="Disordered" evidence="1">
    <location>
        <begin position="284"/>
        <end position="315"/>
    </location>
</feature>
<accession>A0A9P4U8H0</accession>
<evidence type="ECO:0000256" key="2">
    <source>
        <dbReference type="SAM" id="Phobius"/>
    </source>
</evidence>
<keyword evidence="4" id="KW-1185">Reference proteome</keyword>
<proteinExistence type="predicted"/>
<evidence type="ECO:0000313" key="4">
    <source>
        <dbReference type="Proteomes" id="UP000799764"/>
    </source>
</evidence>
<reference evidence="3" key="1">
    <citation type="journal article" date="2020" name="Stud. Mycol.">
        <title>101 Dothideomycetes genomes: a test case for predicting lifestyles and emergence of pathogens.</title>
        <authorList>
            <person name="Haridas S."/>
            <person name="Albert R."/>
            <person name="Binder M."/>
            <person name="Bloem J."/>
            <person name="Labutti K."/>
            <person name="Salamov A."/>
            <person name="Andreopoulos B."/>
            <person name="Baker S."/>
            <person name="Barry K."/>
            <person name="Bills G."/>
            <person name="Bluhm B."/>
            <person name="Cannon C."/>
            <person name="Castanera R."/>
            <person name="Culley D."/>
            <person name="Daum C."/>
            <person name="Ezra D."/>
            <person name="Gonzalez J."/>
            <person name="Henrissat B."/>
            <person name="Kuo A."/>
            <person name="Liang C."/>
            <person name="Lipzen A."/>
            <person name="Lutzoni F."/>
            <person name="Magnuson J."/>
            <person name="Mondo S."/>
            <person name="Nolan M."/>
            <person name="Ohm R."/>
            <person name="Pangilinan J."/>
            <person name="Park H.-J."/>
            <person name="Ramirez L."/>
            <person name="Alfaro M."/>
            <person name="Sun H."/>
            <person name="Tritt A."/>
            <person name="Yoshinaga Y."/>
            <person name="Zwiers L.-H."/>
            <person name="Turgeon B."/>
            <person name="Goodwin S."/>
            <person name="Spatafora J."/>
            <person name="Crous P."/>
            <person name="Grigoriev I."/>
        </authorList>
    </citation>
    <scope>NUCLEOTIDE SEQUENCE</scope>
    <source>
        <strain evidence="3">CBS 690.94</strain>
    </source>
</reference>
<protein>
    <submittedName>
        <fullName evidence="3">Uncharacterized protein</fullName>
    </submittedName>
</protein>
<comment type="caution">
    <text evidence="3">The sequence shown here is derived from an EMBL/GenBank/DDBJ whole genome shotgun (WGS) entry which is preliminary data.</text>
</comment>
<keyword evidence="2" id="KW-0812">Transmembrane</keyword>
<keyword evidence="2" id="KW-0472">Membrane</keyword>
<name>A0A9P4U8H0_9PLEO</name>
<dbReference type="Proteomes" id="UP000799764">
    <property type="component" value="Unassembled WGS sequence"/>
</dbReference>
<gene>
    <name evidence="3" type="ORF">P171DRAFT_488774</name>
</gene>
<keyword evidence="2" id="KW-1133">Transmembrane helix</keyword>
<organism evidence="3 4">
    <name type="scientific">Karstenula rhodostoma CBS 690.94</name>
    <dbReference type="NCBI Taxonomy" id="1392251"/>
    <lineage>
        <taxon>Eukaryota</taxon>
        <taxon>Fungi</taxon>
        <taxon>Dikarya</taxon>
        <taxon>Ascomycota</taxon>
        <taxon>Pezizomycotina</taxon>
        <taxon>Dothideomycetes</taxon>
        <taxon>Pleosporomycetidae</taxon>
        <taxon>Pleosporales</taxon>
        <taxon>Massarineae</taxon>
        <taxon>Didymosphaeriaceae</taxon>
        <taxon>Karstenula</taxon>
    </lineage>
</organism>
<feature type="compositionally biased region" description="Acidic residues" evidence="1">
    <location>
        <begin position="288"/>
        <end position="301"/>
    </location>
</feature>
<dbReference type="OrthoDB" id="5428055at2759"/>
<evidence type="ECO:0000313" key="3">
    <source>
        <dbReference type="EMBL" id="KAF2441215.1"/>
    </source>
</evidence>
<evidence type="ECO:0000256" key="1">
    <source>
        <dbReference type="SAM" id="MobiDB-lite"/>
    </source>
</evidence>
<dbReference type="AlphaFoldDB" id="A0A9P4U8H0"/>